<dbReference type="PROSITE" id="PS00894">
    <property type="entry name" value="HTH_DEOR_1"/>
    <property type="match status" value="1"/>
</dbReference>
<dbReference type="Proteomes" id="UP000055060">
    <property type="component" value="Unassembled WGS sequence"/>
</dbReference>
<comment type="function">
    <text evidence="6">Repressor of the lactose catabolism operon. Galactose-6-phosphate is the inducer.</text>
</comment>
<dbReference type="Pfam" id="PF00455">
    <property type="entry name" value="DeoRC"/>
    <property type="match status" value="1"/>
</dbReference>
<dbReference type="SMART" id="SM00420">
    <property type="entry name" value="HTH_DEOR"/>
    <property type="match status" value="1"/>
</dbReference>
<protein>
    <recommendedName>
        <fullName evidence="1">Lactose phosphotransferase system repressor</fullName>
    </recommendedName>
</protein>
<keyword evidence="5" id="KW-0804">Transcription</keyword>
<name>A0A0S7BMU1_9CHLR</name>
<dbReference type="InterPro" id="IPR014036">
    <property type="entry name" value="DeoR-like_C"/>
</dbReference>
<dbReference type="InterPro" id="IPR037171">
    <property type="entry name" value="NagB/RpiA_transferase-like"/>
</dbReference>
<dbReference type="InterPro" id="IPR036388">
    <property type="entry name" value="WH-like_DNA-bd_sf"/>
</dbReference>
<evidence type="ECO:0000313" key="9">
    <source>
        <dbReference type="Proteomes" id="UP000055060"/>
    </source>
</evidence>
<evidence type="ECO:0000313" key="8">
    <source>
        <dbReference type="EMBL" id="GAP15608.1"/>
    </source>
</evidence>
<dbReference type="GO" id="GO:0003700">
    <property type="term" value="F:DNA-binding transcription factor activity"/>
    <property type="evidence" value="ECO:0007669"/>
    <property type="project" value="InterPro"/>
</dbReference>
<dbReference type="Gene3D" id="3.40.50.1360">
    <property type="match status" value="1"/>
</dbReference>
<dbReference type="PANTHER" id="PTHR30363">
    <property type="entry name" value="HTH-TYPE TRANSCRIPTIONAL REGULATOR SRLR-RELATED"/>
    <property type="match status" value="1"/>
</dbReference>
<dbReference type="AlphaFoldDB" id="A0A0S7BMU1"/>
<evidence type="ECO:0000256" key="5">
    <source>
        <dbReference type="ARBA" id="ARBA00023163"/>
    </source>
</evidence>
<evidence type="ECO:0000256" key="6">
    <source>
        <dbReference type="ARBA" id="ARBA00024937"/>
    </source>
</evidence>
<evidence type="ECO:0000256" key="4">
    <source>
        <dbReference type="ARBA" id="ARBA00023125"/>
    </source>
</evidence>
<evidence type="ECO:0000256" key="1">
    <source>
        <dbReference type="ARBA" id="ARBA00021390"/>
    </source>
</evidence>
<keyword evidence="9" id="KW-1185">Reference proteome</keyword>
<keyword evidence="2" id="KW-0678">Repressor</keyword>
<dbReference type="STRING" id="360412.LARV_03400"/>
<gene>
    <name evidence="8" type="ORF">LARV_03400</name>
</gene>
<keyword evidence="3" id="KW-0805">Transcription regulation</keyword>
<dbReference type="PROSITE" id="PS51000">
    <property type="entry name" value="HTH_DEOR_2"/>
    <property type="match status" value="1"/>
</dbReference>
<sequence>MQKRENMLAAERRQYILNRLHRDGKVVAVELSADLELSEDTIRRDLRELAAAGLLQRVHGGALPASPATVPFSARQQQSTAAKLAIARAAAGLVRDGQVIILDGGTTTLLVAQNLPPDLHATIVTNSPPVASALAAYGAIEVIVVGGRLFKSSQVAIGAAAIETIKQIRADLCMLGVCSLHPEVGLSVPDSEEAYVKRAMIESSAEVAALVSAEKLGTAAPFVVAPISALTHLVTETGLPEPVLDDYRRLGLTIVQG</sequence>
<evidence type="ECO:0000256" key="2">
    <source>
        <dbReference type="ARBA" id="ARBA00022491"/>
    </source>
</evidence>
<dbReference type="InterPro" id="IPR001034">
    <property type="entry name" value="DeoR_HTH"/>
</dbReference>
<organism evidence="8">
    <name type="scientific">Longilinea arvoryzae</name>
    <dbReference type="NCBI Taxonomy" id="360412"/>
    <lineage>
        <taxon>Bacteria</taxon>
        <taxon>Bacillati</taxon>
        <taxon>Chloroflexota</taxon>
        <taxon>Anaerolineae</taxon>
        <taxon>Anaerolineales</taxon>
        <taxon>Anaerolineaceae</taxon>
        <taxon>Longilinea</taxon>
    </lineage>
</organism>
<dbReference type="Gene3D" id="1.10.10.10">
    <property type="entry name" value="Winged helix-like DNA-binding domain superfamily/Winged helix DNA-binding domain"/>
    <property type="match status" value="1"/>
</dbReference>
<dbReference type="SUPFAM" id="SSF46785">
    <property type="entry name" value="Winged helix' DNA-binding domain"/>
    <property type="match status" value="1"/>
</dbReference>
<reference evidence="8" key="1">
    <citation type="submission" date="2015-07" db="EMBL/GenBank/DDBJ databases">
        <title>Draft Genome Sequences of Anaerolinea thermolimosa IMO-1, Bellilinea caldifistulae GOMI-1, Leptolinea tardivitalis YMTK-2, Levilinea saccharolytica KIBI-1,Longilinea arvoryzae KOME-1, Previously Described as Members of the Anaerolineaceae (Chloroflexi).</title>
        <authorList>
            <person name="Sekiguchi Y."/>
            <person name="Ohashi A."/>
            <person name="Matsuura N."/>
            <person name="Tourlousse M.D."/>
        </authorList>
    </citation>
    <scope>NUCLEOTIDE SEQUENCE [LARGE SCALE GENOMIC DNA]</scope>
    <source>
        <strain evidence="8">KOME-1</strain>
    </source>
</reference>
<evidence type="ECO:0000259" key="7">
    <source>
        <dbReference type="PROSITE" id="PS51000"/>
    </source>
</evidence>
<dbReference type="Pfam" id="PF08220">
    <property type="entry name" value="HTH_DeoR"/>
    <property type="match status" value="1"/>
</dbReference>
<evidence type="ECO:0000256" key="3">
    <source>
        <dbReference type="ARBA" id="ARBA00023015"/>
    </source>
</evidence>
<dbReference type="EMBL" id="DF967972">
    <property type="protein sequence ID" value="GAP15608.1"/>
    <property type="molecule type" value="Genomic_DNA"/>
</dbReference>
<proteinExistence type="predicted"/>
<keyword evidence="4" id="KW-0238">DNA-binding</keyword>
<dbReference type="SMART" id="SM01134">
    <property type="entry name" value="DeoRC"/>
    <property type="match status" value="1"/>
</dbReference>
<dbReference type="SUPFAM" id="SSF100950">
    <property type="entry name" value="NagB/RpiA/CoA transferase-like"/>
    <property type="match status" value="1"/>
</dbReference>
<feature type="domain" description="HTH deoR-type" evidence="7">
    <location>
        <begin position="9"/>
        <end position="64"/>
    </location>
</feature>
<accession>A0A0S7BMU1</accession>
<dbReference type="PRINTS" id="PR00037">
    <property type="entry name" value="HTHLACR"/>
</dbReference>
<dbReference type="InterPro" id="IPR018356">
    <property type="entry name" value="Tscrpt_reg_HTH_DeoR_CS"/>
</dbReference>
<dbReference type="InterPro" id="IPR036390">
    <property type="entry name" value="WH_DNA-bd_sf"/>
</dbReference>
<dbReference type="PANTHER" id="PTHR30363:SF4">
    <property type="entry name" value="GLYCEROL-3-PHOSPHATE REGULON REPRESSOR"/>
    <property type="match status" value="1"/>
</dbReference>
<dbReference type="InterPro" id="IPR050313">
    <property type="entry name" value="Carb_Metab_HTH_regulators"/>
</dbReference>
<dbReference type="GO" id="GO:0003677">
    <property type="term" value="F:DNA binding"/>
    <property type="evidence" value="ECO:0007669"/>
    <property type="project" value="UniProtKB-KW"/>
</dbReference>